<dbReference type="InterPro" id="IPR038763">
    <property type="entry name" value="DHH_sf"/>
</dbReference>
<evidence type="ECO:0000259" key="1">
    <source>
        <dbReference type="Pfam" id="PF02272"/>
    </source>
</evidence>
<evidence type="ECO:0000313" key="2">
    <source>
        <dbReference type="EMBL" id="CAA6816450.1"/>
    </source>
</evidence>
<dbReference type="AlphaFoldDB" id="A0A6S6TIY1"/>
<reference evidence="2" key="1">
    <citation type="submission" date="2020-01" db="EMBL/GenBank/DDBJ databases">
        <authorList>
            <person name="Meier V. D."/>
            <person name="Meier V D."/>
        </authorList>
    </citation>
    <scope>NUCLEOTIDE SEQUENCE</scope>
    <source>
        <strain evidence="2">HLG_WM_MAG_04</strain>
    </source>
</reference>
<accession>A0A6S6TIY1</accession>
<organism evidence="2">
    <name type="scientific">uncultured Sulfurovum sp</name>
    <dbReference type="NCBI Taxonomy" id="269237"/>
    <lineage>
        <taxon>Bacteria</taxon>
        <taxon>Pseudomonadati</taxon>
        <taxon>Campylobacterota</taxon>
        <taxon>Epsilonproteobacteria</taxon>
        <taxon>Campylobacterales</taxon>
        <taxon>Sulfurovaceae</taxon>
        <taxon>Sulfurovum</taxon>
        <taxon>environmental samples</taxon>
    </lineage>
</organism>
<dbReference type="PANTHER" id="PTHR47618">
    <property type="entry name" value="BIFUNCTIONAL OLIGORIBONUCLEASE AND PAP PHOSPHATASE NRNA"/>
    <property type="match status" value="1"/>
</dbReference>
<sequence length="299" mass="32838">MIEAFKTVVEKHEKITILATQVPTGDTLGTGLGIYAVLKSFGKQVEICNLDKKLPNHLDFLPHFARIKRQIDFDNSLIITCGSASTNIVGFDLSLREIVPIVDGTSTSMLAYGLLKDDFVIDQVSATCFYVGLVTETQNFSTLNLTQNVFRVASELVAFGVDISMVNKNLMQRKSLSSLRILSRALDSLVLSSDAQIASMVLTKESLEKTGADARDVLGIIEHGMALATVKIAILLVEFEEKIEVSFRSDRANVAELARHFGGGGQLMASGFSTKIVDLNRLLDEIEIEIKNRRLVNEL</sequence>
<dbReference type="InterPro" id="IPR051319">
    <property type="entry name" value="Oligoribo/pAp-PDE_c-di-AMP_PDE"/>
</dbReference>
<dbReference type="Pfam" id="PF02272">
    <property type="entry name" value="DHHA1"/>
    <property type="match status" value="1"/>
</dbReference>
<name>A0A6S6TIY1_9BACT</name>
<feature type="domain" description="DHHA1" evidence="1">
    <location>
        <begin position="209"/>
        <end position="291"/>
    </location>
</feature>
<gene>
    <name evidence="2" type="ORF">HELGO_WM7305</name>
</gene>
<dbReference type="EMBL" id="CACVAX010000045">
    <property type="protein sequence ID" value="CAA6816450.1"/>
    <property type="molecule type" value="Genomic_DNA"/>
</dbReference>
<dbReference type="GO" id="GO:0003676">
    <property type="term" value="F:nucleic acid binding"/>
    <property type="evidence" value="ECO:0007669"/>
    <property type="project" value="InterPro"/>
</dbReference>
<dbReference type="PANTHER" id="PTHR47618:SF1">
    <property type="entry name" value="BIFUNCTIONAL OLIGORIBONUCLEASE AND PAP PHOSPHATASE NRNA"/>
    <property type="match status" value="1"/>
</dbReference>
<dbReference type="Gene3D" id="3.10.310.30">
    <property type="match status" value="1"/>
</dbReference>
<proteinExistence type="predicted"/>
<protein>
    <submittedName>
        <fullName evidence="2">Phosphoesterase</fullName>
    </submittedName>
</protein>
<dbReference type="InterPro" id="IPR003156">
    <property type="entry name" value="DHHA1_dom"/>
</dbReference>
<dbReference type="SUPFAM" id="SSF64182">
    <property type="entry name" value="DHH phosphoesterases"/>
    <property type="match status" value="1"/>
</dbReference>
<dbReference type="Gene3D" id="3.90.1640.10">
    <property type="entry name" value="inorganic pyrophosphatase (n-terminal core)"/>
    <property type="match status" value="2"/>
</dbReference>